<dbReference type="NCBIfam" id="NF033379">
    <property type="entry name" value="FrucBisAld_I"/>
    <property type="match status" value="1"/>
</dbReference>
<dbReference type="GO" id="GO:0004332">
    <property type="term" value="F:fructose-bisphosphate aldolase activity"/>
    <property type="evidence" value="ECO:0007669"/>
    <property type="project" value="UniProtKB-EC"/>
</dbReference>
<dbReference type="SUPFAM" id="SSF51569">
    <property type="entry name" value="Aldolase"/>
    <property type="match status" value="1"/>
</dbReference>
<dbReference type="PROSITE" id="PS00158">
    <property type="entry name" value="ALDOLASE_CLASS_I"/>
    <property type="match status" value="1"/>
</dbReference>
<keyword evidence="5 6" id="KW-0456">Lyase</keyword>
<dbReference type="EC" id="4.1.2.13" evidence="3 6"/>
<dbReference type="InterPro" id="IPR013785">
    <property type="entry name" value="Aldolase_TIM"/>
</dbReference>
<evidence type="ECO:0000256" key="3">
    <source>
        <dbReference type="ARBA" id="ARBA00013068"/>
    </source>
</evidence>
<protein>
    <recommendedName>
        <fullName evidence="3 6">Fructose-bisphosphate aldolase</fullName>
        <ecNumber evidence="3 6">4.1.2.13</ecNumber>
    </recommendedName>
</protein>
<dbReference type="GO" id="GO:0006096">
    <property type="term" value="P:glycolytic process"/>
    <property type="evidence" value="ECO:0007669"/>
    <property type="project" value="UniProtKB-UniPathway"/>
</dbReference>
<dbReference type="PANTHER" id="PTHR11627">
    <property type="entry name" value="FRUCTOSE-BISPHOSPHATE ALDOLASE"/>
    <property type="match status" value="1"/>
</dbReference>
<dbReference type="AlphaFoldDB" id="A0A4Q0NWJ3"/>
<comment type="pathway">
    <text evidence="1">Carbohydrate degradation; glycolysis; D-glyceraldehyde 3-phosphate and glycerone phosphate from D-glucose: step 4/4.</text>
</comment>
<keyword evidence="4 6" id="KW-0324">Glycolysis</keyword>
<evidence type="ECO:0000256" key="1">
    <source>
        <dbReference type="ARBA" id="ARBA00004714"/>
    </source>
</evidence>
<evidence type="ECO:0000256" key="5">
    <source>
        <dbReference type="ARBA" id="ARBA00023239"/>
    </source>
</evidence>
<evidence type="ECO:0000313" key="7">
    <source>
        <dbReference type="EMBL" id="RXG15140.1"/>
    </source>
</evidence>
<dbReference type="UniPathway" id="UPA00109">
    <property type="reaction ID" value="UER00183"/>
</dbReference>
<comment type="caution">
    <text evidence="7">The sequence shown here is derived from an EMBL/GenBank/DDBJ whole genome shotgun (WGS) entry which is preliminary data.</text>
</comment>
<dbReference type="OrthoDB" id="9813469at2"/>
<dbReference type="InterPro" id="IPR029768">
    <property type="entry name" value="Aldolase_I_AS"/>
</dbReference>
<dbReference type="RefSeq" id="WP_128760748.1">
    <property type="nucleotide sequence ID" value="NZ_QOVI01000003.1"/>
</dbReference>
<evidence type="ECO:0000313" key="8">
    <source>
        <dbReference type="Proteomes" id="UP000289821"/>
    </source>
</evidence>
<reference evidence="7 8" key="1">
    <citation type="submission" date="2018-07" db="EMBL/GenBank/DDBJ databases">
        <title>Leeuwenhoekiella genomics.</title>
        <authorList>
            <person name="Tahon G."/>
            <person name="Willems A."/>
        </authorList>
    </citation>
    <scope>NUCLEOTIDE SEQUENCE [LARGE SCALE GENOMIC DNA]</scope>
    <source>
        <strain evidence="7 8">R-50232</strain>
    </source>
</reference>
<gene>
    <name evidence="7" type="ORF">DSM04_10327</name>
</gene>
<dbReference type="Proteomes" id="UP000289821">
    <property type="component" value="Unassembled WGS sequence"/>
</dbReference>
<evidence type="ECO:0000256" key="4">
    <source>
        <dbReference type="ARBA" id="ARBA00023152"/>
    </source>
</evidence>
<dbReference type="InterPro" id="IPR000741">
    <property type="entry name" value="FBA_I"/>
</dbReference>
<accession>A0A4Q0NWJ3</accession>
<proteinExistence type="inferred from homology"/>
<comment type="similarity">
    <text evidence="2 6">Belongs to the class I fructose-bisphosphate aldolase family.</text>
</comment>
<evidence type="ECO:0000256" key="6">
    <source>
        <dbReference type="RuleBase" id="RU003994"/>
    </source>
</evidence>
<dbReference type="EMBL" id="QOVI01000003">
    <property type="protein sequence ID" value="RXG15140.1"/>
    <property type="molecule type" value="Genomic_DNA"/>
</dbReference>
<organism evidence="7 8">
    <name type="scientific">Leeuwenhoekiella aestuarii</name>
    <dbReference type="NCBI Taxonomy" id="2249426"/>
    <lineage>
        <taxon>Bacteria</taxon>
        <taxon>Pseudomonadati</taxon>
        <taxon>Bacteroidota</taxon>
        <taxon>Flavobacteriia</taxon>
        <taxon>Flavobacteriales</taxon>
        <taxon>Flavobacteriaceae</taxon>
        <taxon>Leeuwenhoekiella</taxon>
    </lineage>
</organism>
<keyword evidence="8" id="KW-1185">Reference proteome</keyword>
<comment type="catalytic activity">
    <reaction evidence="6">
        <text>beta-D-fructose 1,6-bisphosphate = D-glyceraldehyde 3-phosphate + dihydroxyacetone phosphate</text>
        <dbReference type="Rhea" id="RHEA:14729"/>
        <dbReference type="ChEBI" id="CHEBI:32966"/>
        <dbReference type="ChEBI" id="CHEBI:57642"/>
        <dbReference type="ChEBI" id="CHEBI:59776"/>
        <dbReference type="EC" id="4.1.2.13"/>
    </reaction>
</comment>
<evidence type="ECO:0000256" key="2">
    <source>
        <dbReference type="ARBA" id="ARBA00010387"/>
    </source>
</evidence>
<dbReference type="Gene3D" id="3.20.20.70">
    <property type="entry name" value="Aldolase class I"/>
    <property type="match status" value="1"/>
</dbReference>
<name>A0A4Q0NWJ3_9FLAO</name>
<sequence>MEKKLDNSYLKETIRLLFAGNKRFEALGIPQTLEMRRNYRELIIKTPGLNESIGGVILYDETIRQRTKDGIKFTQLLKNAGIIFGIKVDTGAKPMAAFPGEKVTEGLDGLRERLAEYKKMDVRFAKWRMVIAIAAEIPTTACIEANIHALVRYAALCQEAEIVPIVEPEILMSGNHTIERCYQISEDVLKRLFYQLYQFGVDLEGMILKPNMVSSGKARVVHSSVDEVAEATIKCLRASVPASVPAIAFLSGGQSSLEAATHLNAMHTQFKNQLPWMLTFSFGRAIQQPALEVWKGRDENIKKAHKLLYLAAKSDVSARLGKYFNEMDRAAF</sequence>
<dbReference type="Pfam" id="PF00274">
    <property type="entry name" value="Glycolytic"/>
    <property type="match status" value="1"/>
</dbReference>